<keyword evidence="3" id="KW-1185">Reference proteome</keyword>
<protein>
    <submittedName>
        <fullName evidence="2">Uncharacterized protein</fullName>
    </submittedName>
</protein>
<gene>
    <name evidence="2" type="ORF">MTR67_001526</name>
</gene>
<dbReference type="PANTHER" id="PTHR37984:SF5">
    <property type="entry name" value="PROTEIN NYNRIN-LIKE"/>
    <property type="match status" value="1"/>
</dbReference>
<keyword evidence="1" id="KW-0732">Signal</keyword>
<dbReference type="AlphaFoldDB" id="A0AAF0PSX9"/>
<dbReference type="InterPro" id="IPR043128">
    <property type="entry name" value="Rev_trsase/Diguanyl_cyclase"/>
</dbReference>
<feature type="signal peptide" evidence="1">
    <location>
        <begin position="1"/>
        <end position="21"/>
    </location>
</feature>
<dbReference type="Gene3D" id="3.30.70.270">
    <property type="match status" value="1"/>
</dbReference>
<dbReference type="EMBL" id="CP133612">
    <property type="protein sequence ID" value="WMV08141.1"/>
    <property type="molecule type" value="Genomic_DNA"/>
</dbReference>
<name>A0AAF0PSX9_SOLVR</name>
<feature type="chain" id="PRO_5042064273" evidence="1">
    <location>
        <begin position="22"/>
        <end position="305"/>
    </location>
</feature>
<proteinExistence type="predicted"/>
<dbReference type="SUPFAM" id="SSF56672">
    <property type="entry name" value="DNA/RNA polymerases"/>
    <property type="match status" value="2"/>
</dbReference>
<organism evidence="2 3">
    <name type="scientific">Solanum verrucosum</name>
    <dbReference type="NCBI Taxonomy" id="315347"/>
    <lineage>
        <taxon>Eukaryota</taxon>
        <taxon>Viridiplantae</taxon>
        <taxon>Streptophyta</taxon>
        <taxon>Embryophyta</taxon>
        <taxon>Tracheophyta</taxon>
        <taxon>Spermatophyta</taxon>
        <taxon>Magnoliopsida</taxon>
        <taxon>eudicotyledons</taxon>
        <taxon>Gunneridae</taxon>
        <taxon>Pentapetalae</taxon>
        <taxon>asterids</taxon>
        <taxon>lamiids</taxon>
        <taxon>Solanales</taxon>
        <taxon>Solanaceae</taxon>
        <taxon>Solanoideae</taxon>
        <taxon>Solaneae</taxon>
        <taxon>Solanum</taxon>
    </lineage>
</organism>
<evidence type="ECO:0000256" key="1">
    <source>
        <dbReference type="SAM" id="SignalP"/>
    </source>
</evidence>
<dbReference type="InterPro" id="IPR043502">
    <property type="entry name" value="DNA/RNA_pol_sf"/>
</dbReference>
<accession>A0AAF0PSX9</accession>
<sequence length="305" mass="35079">MTNFVLILGLTWLSPYYIVLNCNTKSVTPEILGREKLEWEGVYKSKHAKIISTIRARKLVGQCFLAYLVHIRDVKVESLSIESIPVVSEFREVFPNDLSGMPPYRDIDFCFDLEPGTRPISIPLYRMAPIELRELKARIQELLHKLTLVAFLGHVVSKEGVMVDPQKIEEVKNCVLTRFVTEVTSFVGLASYYRRFVKNFALIVTHLKNLTKKEIHLNGLKNYKNVIAYASPQLKVHQRNCPTHELELAALRTIEIKYVKVQWKYCPFDEATWETERDVRNKYPQLFVDSAEVGFFRQGGAAVAG</sequence>
<dbReference type="Proteomes" id="UP001234989">
    <property type="component" value="Chromosome 1"/>
</dbReference>
<dbReference type="InterPro" id="IPR050951">
    <property type="entry name" value="Retrovirus_Pol_polyprotein"/>
</dbReference>
<evidence type="ECO:0000313" key="3">
    <source>
        <dbReference type="Proteomes" id="UP001234989"/>
    </source>
</evidence>
<reference evidence="2" key="1">
    <citation type="submission" date="2023-08" db="EMBL/GenBank/DDBJ databases">
        <title>A de novo genome assembly of Solanum verrucosum Schlechtendal, a Mexican diploid species geographically isolated from the other diploid A-genome species in potato relatives.</title>
        <authorList>
            <person name="Hosaka K."/>
        </authorList>
    </citation>
    <scope>NUCLEOTIDE SEQUENCE</scope>
    <source>
        <tissue evidence="2">Young leaves</tissue>
    </source>
</reference>
<dbReference type="PANTHER" id="PTHR37984">
    <property type="entry name" value="PROTEIN CBG26694"/>
    <property type="match status" value="1"/>
</dbReference>
<evidence type="ECO:0000313" key="2">
    <source>
        <dbReference type="EMBL" id="WMV08141.1"/>
    </source>
</evidence>